<dbReference type="STRING" id="1458307.OSB_03590"/>
<dbReference type="Pfam" id="PF13660">
    <property type="entry name" value="DUF4147"/>
    <property type="match status" value="1"/>
</dbReference>
<dbReference type="InterPro" id="IPR007835">
    <property type="entry name" value="MOFRL"/>
</dbReference>
<keyword evidence="1" id="KW-0670">Pyruvate</keyword>
<evidence type="ECO:0000313" key="1">
    <source>
        <dbReference type="EMBL" id="AKS44926.1"/>
    </source>
</evidence>
<dbReference type="PANTHER" id="PTHR12227:SF0">
    <property type="entry name" value="GLYCERATE KINASE"/>
    <property type="match status" value="1"/>
</dbReference>
<dbReference type="InterPro" id="IPR025286">
    <property type="entry name" value="MOFRL_assoc_dom"/>
</dbReference>
<dbReference type="InterPro" id="IPR038614">
    <property type="entry name" value="GK_N_sf"/>
</dbReference>
<dbReference type="Gene3D" id="3.40.1480.10">
    <property type="entry name" value="MOFRL domain"/>
    <property type="match status" value="1"/>
</dbReference>
<dbReference type="EC" id="1.1.1.81" evidence="1"/>
<dbReference type="EMBL" id="CP012160">
    <property type="protein sequence ID" value="AKS44926.1"/>
    <property type="molecule type" value="Genomic_DNA"/>
</dbReference>
<dbReference type="InterPro" id="IPR039760">
    <property type="entry name" value="MOFRL_protein"/>
</dbReference>
<dbReference type="Gene3D" id="3.40.50.10180">
    <property type="entry name" value="Glycerate kinase, MOFRL-like N-terminal domain"/>
    <property type="match status" value="1"/>
</dbReference>
<dbReference type="Proteomes" id="UP000067444">
    <property type="component" value="Chromosome"/>
</dbReference>
<evidence type="ECO:0000313" key="2">
    <source>
        <dbReference type="Proteomes" id="UP000067444"/>
    </source>
</evidence>
<proteinExistence type="predicted"/>
<dbReference type="GO" id="GO:0005737">
    <property type="term" value="C:cytoplasm"/>
    <property type="evidence" value="ECO:0007669"/>
    <property type="project" value="TreeGrafter"/>
</dbReference>
<dbReference type="GO" id="GO:0016618">
    <property type="term" value="F:hydroxypyruvate reductase [NAD(P)H] activity"/>
    <property type="evidence" value="ECO:0007669"/>
    <property type="project" value="UniProtKB-EC"/>
</dbReference>
<dbReference type="SUPFAM" id="SSF82544">
    <property type="entry name" value="GckA/TtuD-like"/>
    <property type="match status" value="1"/>
</dbReference>
<dbReference type="GO" id="GO:0008887">
    <property type="term" value="F:glycerate kinase activity"/>
    <property type="evidence" value="ECO:0007669"/>
    <property type="project" value="InterPro"/>
</dbReference>
<sequence length="424" mass="43796">MTDLITAARTFLEGLFAEAVAVADPMRVVAAHLPARPEGRLVIIGAGKASARMAEAVEAHYGPCDGLVITRYGYERPTQGIEIAQASHPVPDTAGVTATRKMIDLVTGLTPDDFVIALISGGGSALLCAPSDGLTLDDKMEVNRALLASGAPIDEMNIVRKHLSLIKGGQLAAACHPAQQLTLLISDVPGDDPCQIASGPTVGEESTAQDALAILDQRGISLPSHIRNSIAEASSVVPPNDPRLSHADTRIIAAPSHSIAAAAKLAKTAGYDVRNLGDAIEGEARDLGAQQAALALSLQAELKPSDKPILLLSGGECTVTRRGDGIGGPNAEFVLSAAIVLNRQQSIHVLACDTDGVDGAAEIAGAYAGPETLSLALQVDRDPVAALSENDAHSFFASVRGQIVTGPTLTNVNDFRAILILPLS</sequence>
<dbReference type="PATRIC" id="fig|1458307.3.peg.364"/>
<keyword evidence="2" id="KW-1185">Reference proteome</keyword>
<accession>A0A0K0Y206</accession>
<protein>
    <submittedName>
        <fullName evidence="1">Putative hydroxypyruvate reductase</fullName>
        <ecNumber evidence="1">1.1.1.81</ecNumber>
    </submittedName>
</protein>
<dbReference type="PANTHER" id="PTHR12227">
    <property type="entry name" value="GLYCERATE KINASE"/>
    <property type="match status" value="1"/>
</dbReference>
<dbReference type="Pfam" id="PF05161">
    <property type="entry name" value="MOFRL"/>
    <property type="match status" value="1"/>
</dbReference>
<dbReference type="InterPro" id="IPR037035">
    <property type="entry name" value="GK-like_C_sf"/>
</dbReference>
<dbReference type="KEGG" id="otm:OSB_03590"/>
<dbReference type="OrthoDB" id="9766552at2"/>
<dbReference type="RefSeq" id="WP_049833366.1">
    <property type="nucleotide sequence ID" value="NZ_CP012160.1"/>
</dbReference>
<dbReference type="AlphaFoldDB" id="A0A0K0Y206"/>
<reference evidence="1 2" key="1">
    <citation type="journal article" date="2015" name="Genome Announc.">
        <title>Closed Genome Sequence of Octadecabacter temperatus SB1, the First Mesophilic Species of the Genus Octadecabacter.</title>
        <authorList>
            <person name="Voget S."/>
            <person name="Billerbeck S."/>
            <person name="Simon M."/>
            <person name="Daniel R."/>
        </authorList>
    </citation>
    <scope>NUCLEOTIDE SEQUENCE [LARGE SCALE GENOMIC DNA]</scope>
    <source>
        <strain evidence="1 2">SB1</strain>
    </source>
</reference>
<organism evidence="1 2">
    <name type="scientific">Octadecabacter temperatus</name>
    <dbReference type="NCBI Taxonomy" id="1458307"/>
    <lineage>
        <taxon>Bacteria</taxon>
        <taxon>Pseudomonadati</taxon>
        <taxon>Pseudomonadota</taxon>
        <taxon>Alphaproteobacteria</taxon>
        <taxon>Rhodobacterales</taxon>
        <taxon>Roseobacteraceae</taxon>
        <taxon>Octadecabacter</taxon>
    </lineage>
</organism>
<name>A0A0K0Y206_9RHOB</name>
<gene>
    <name evidence="1" type="primary">ttuD_1</name>
    <name evidence="1" type="ORF">OSB_03590</name>
</gene>
<keyword evidence="1" id="KW-0560">Oxidoreductase</keyword>